<organism evidence="1 2">
    <name type="scientific">Thermocatellispora tengchongensis</name>
    <dbReference type="NCBI Taxonomy" id="1073253"/>
    <lineage>
        <taxon>Bacteria</taxon>
        <taxon>Bacillati</taxon>
        <taxon>Actinomycetota</taxon>
        <taxon>Actinomycetes</taxon>
        <taxon>Streptosporangiales</taxon>
        <taxon>Streptosporangiaceae</taxon>
        <taxon>Thermocatellispora</taxon>
    </lineage>
</organism>
<proteinExistence type="predicted"/>
<evidence type="ECO:0000313" key="1">
    <source>
        <dbReference type="EMBL" id="MBB5139334.1"/>
    </source>
</evidence>
<protein>
    <submittedName>
        <fullName evidence="1">UDP-4-amino-4, 6-dideoxy-N-acetyl-beta-L-altrosamine N-acetyltransferase</fullName>
    </submittedName>
</protein>
<evidence type="ECO:0000313" key="2">
    <source>
        <dbReference type="Proteomes" id="UP000578449"/>
    </source>
</evidence>
<dbReference type="AlphaFoldDB" id="A0A840PD40"/>
<dbReference type="GO" id="GO:0016747">
    <property type="term" value="F:acyltransferase activity, transferring groups other than amino-acyl groups"/>
    <property type="evidence" value="ECO:0007669"/>
    <property type="project" value="InterPro"/>
</dbReference>
<dbReference type="EMBL" id="JACHGN010000029">
    <property type="protein sequence ID" value="MBB5139334.1"/>
    <property type="molecule type" value="Genomic_DNA"/>
</dbReference>
<accession>A0A840PD40</accession>
<dbReference type="InterPro" id="IPR016181">
    <property type="entry name" value="Acyl_CoA_acyltransferase"/>
</dbReference>
<name>A0A840PD40_9ACTN</name>
<dbReference type="Proteomes" id="UP000578449">
    <property type="component" value="Unassembled WGS sequence"/>
</dbReference>
<gene>
    <name evidence="1" type="ORF">HNP84_009097</name>
</gene>
<reference evidence="1 2" key="1">
    <citation type="submission" date="2020-08" db="EMBL/GenBank/DDBJ databases">
        <title>Genomic Encyclopedia of Type Strains, Phase IV (KMG-IV): sequencing the most valuable type-strain genomes for metagenomic binning, comparative biology and taxonomic classification.</title>
        <authorList>
            <person name="Goeker M."/>
        </authorList>
    </citation>
    <scope>NUCLEOTIDE SEQUENCE [LARGE SCALE GENOMIC DNA]</scope>
    <source>
        <strain evidence="1 2">DSM 45615</strain>
    </source>
</reference>
<dbReference type="RefSeq" id="WP_246519445.1">
    <property type="nucleotide sequence ID" value="NZ_BAABIX010000029.1"/>
</dbReference>
<dbReference type="SUPFAM" id="SSF55729">
    <property type="entry name" value="Acyl-CoA N-acyltransferases (Nat)"/>
    <property type="match status" value="1"/>
</dbReference>
<comment type="caution">
    <text evidence="1">The sequence shown here is derived from an EMBL/GenBank/DDBJ whole genome shotgun (WGS) entry which is preliminary data.</text>
</comment>
<keyword evidence="1" id="KW-0808">Transferase</keyword>
<dbReference type="NCBIfam" id="TIGR03585">
    <property type="entry name" value="PseH"/>
    <property type="match status" value="1"/>
</dbReference>
<keyword evidence="2" id="KW-1185">Reference proteome</keyword>
<dbReference type="InterPro" id="IPR020036">
    <property type="entry name" value="PseH"/>
</dbReference>
<dbReference type="Gene3D" id="3.40.630.30">
    <property type="match status" value="1"/>
</dbReference>
<sequence length="179" mass="20086">MNATSEEYEAMLRGIADHELETVRRWRNHPKVRAASFTTHVIRPDEHARWWAAVRDDPSRRVLMYEHAGVPAGVVAFSGLDAPGGGATWGFYLDIDGLLASGELLRAWFGCERAAVEHAFGPLGLLTLHGEVLAGNRQVRALHRRFGFAEVGSYTRVIDGEPREVVRVRLDRDNRREST</sequence>